<dbReference type="Gene3D" id="3.30.70.330">
    <property type="match status" value="2"/>
</dbReference>
<dbReference type="GO" id="GO:0003723">
    <property type="term" value="F:RNA binding"/>
    <property type="evidence" value="ECO:0007669"/>
    <property type="project" value="UniProtKB-UniRule"/>
</dbReference>
<dbReference type="PROSITE" id="PS50102">
    <property type="entry name" value="RRM"/>
    <property type="match status" value="1"/>
</dbReference>
<dbReference type="CDD" id="cd00590">
    <property type="entry name" value="RRM_SF"/>
    <property type="match status" value="1"/>
</dbReference>
<organism evidence="4 5">
    <name type="scientific">Culex pipiens pipiens</name>
    <name type="common">Northern house mosquito</name>
    <dbReference type="NCBI Taxonomy" id="38569"/>
    <lineage>
        <taxon>Eukaryota</taxon>
        <taxon>Metazoa</taxon>
        <taxon>Ecdysozoa</taxon>
        <taxon>Arthropoda</taxon>
        <taxon>Hexapoda</taxon>
        <taxon>Insecta</taxon>
        <taxon>Pterygota</taxon>
        <taxon>Neoptera</taxon>
        <taxon>Endopterygota</taxon>
        <taxon>Diptera</taxon>
        <taxon>Nematocera</taxon>
        <taxon>Culicoidea</taxon>
        <taxon>Culicidae</taxon>
        <taxon>Culicinae</taxon>
        <taxon>Culicini</taxon>
        <taxon>Culex</taxon>
        <taxon>Culex</taxon>
    </lineage>
</organism>
<dbReference type="InterPro" id="IPR000504">
    <property type="entry name" value="RRM_dom"/>
</dbReference>
<dbReference type="InterPro" id="IPR012677">
    <property type="entry name" value="Nucleotide-bd_a/b_plait_sf"/>
</dbReference>
<feature type="domain" description="RRM" evidence="3">
    <location>
        <begin position="4"/>
        <end position="80"/>
    </location>
</feature>
<gene>
    <name evidence="4" type="ORF">pipiens_006639</name>
</gene>
<comment type="caution">
    <text evidence="4">The sequence shown here is derived from an EMBL/GenBank/DDBJ whole genome shotgun (WGS) entry which is preliminary data.</text>
</comment>
<keyword evidence="1 2" id="KW-0694">RNA-binding</keyword>
<accession>A0ABD1DR44</accession>
<proteinExistence type="predicted"/>
<protein>
    <recommendedName>
        <fullName evidence="3">RRM domain-containing protein</fullName>
    </recommendedName>
</protein>
<evidence type="ECO:0000256" key="1">
    <source>
        <dbReference type="ARBA" id="ARBA00022884"/>
    </source>
</evidence>
<name>A0ABD1DR44_CULPP</name>
<dbReference type="EMBL" id="JBEHCU010004953">
    <property type="protein sequence ID" value="KAL1401392.1"/>
    <property type="molecule type" value="Genomic_DNA"/>
</dbReference>
<keyword evidence="5" id="KW-1185">Reference proteome</keyword>
<sequence>MESHTVLVHDINLHQLDASDLVFLFGRVVDILSIDINGSFAFVTVPNQEQAIRAIHELFGRYIPGPNGELAPLRVSLTEYHSMGKMLPAARVRRDLATPMWQFRVKYLHERTDFDVILDLFRPFGTVCWSGRDASGTVGYVIVRTAQHWASVLQKLHGTVVAGQRLSFAICMSEARSLRASAEESNGSFFVVSNIGRDTDFRSVLKLFAPFGTVCWSYRHVYGTYGAVIVKTSAHWNQVLDALRGTTLAGHRLRIAICKNDVRSRELPESVGLMPRGTPWDSRVNI</sequence>
<reference evidence="4 5" key="1">
    <citation type="submission" date="2024-05" db="EMBL/GenBank/DDBJ databases">
        <title>Culex pipiens pipiens assembly and annotation.</title>
        <authorList>
            <person name="Alout H."/>
            <person name="Durand T."/>
        </authorList>
    </citation>
    <scope>NUCLEOTIDE SEQUENCE [LARGE SCALE GENOMIC DNA]</scope>
    <source>
        <strain evidence="4">HA-2024</strain>
        <tissue evidence="4">Whole body</tissue>
    </source>
</reference>
<evidence type="ECO:0000313" key="4">
    <source>
        <dbReference type="EMBL" id="KAL1401392.1"/>
    </source>
</evidence>
<dbReference type="InterPro" id="IPR035979">
    <property type="entry name" value="RBD_domain_sf"/>
</dbReference>
<evidence type="ECO:0000256" key="2">
    <source>
        <dbReference type="PROSITE-ProRule" id="PRU00176"/>
    </source>
</evidence>
<dbReference type="AlphaFoldDB" id="A0ABD1DR44"/>
<evidence type="ECO:0000313" key="5">
    <source>
        <dbReference type="Proteomes" id="UP001562425"/>
    </source>
</evidence>
<dbReference type="SUPFAM" id="SSF54928">
    <property type="entry name" value="RNA-binding domain, RBD"/>
    <property type="match status" value="2"/>
</dbReference>
<dbReference type="Proteomes" id="UP001562425">
    <property type="component" value="Unassembled WGS sequence"/>
</dbReference>
<evidence type="ECO:0000259" key="3">
    <source>
        <dbReference type="PROSITE" id="PS50102"/>
    </source>
</evidence>